<name>A0A917UL14_9DEIO</name>
<organism evidence="1 2">
    <name type="scientific">Deinococcus aquiradiocola</name>
    <dbReference type="NCBI Taxonomy" id="393059"/>
    <lineage>
        <taxon>Bacteria</taxon>
        <taxon>Thermotogati</taxon>
        <taxon>Deinococcota</taxon>
        <taxon>Deinococci</taxon>
        <taxon>Deinococcales</taxon>
        <taxon>Deinococcaceae</taxon>
        <taxon>Deinococcus</taxon>
    </lineage>
</organism>
<dbReference type="RefSeq" id="WP_188960698.1">
    <property type="nucleotide sequence ID" value="NZ_BMOE01000001.1"/>
</dbReference>
<evidence type="ECO:0000313" key="1">
    <source>
        <dbReference type="EMBL" id="GGJ64875.1"/>
    </source>
</evidence>
<gene>
    <name evidence="1" type="ORF">GCM10008939_05930</name>
</gene>
<evidence type="ECO:0008006" key="3">
    <source>
        <dbReference type="Google" id="ProtNLM"/>
    </source>
</evidence>
<protein>
    <recommendedName>
        <fullName evidence="3">Tetratricopeptide repeat protein</fullName>
    </recommendedName>
</protein>
<accession>A0A917UL14</accession>
<dbReference type="Proteomes" id="UP000635726">
    <property type="component" value="Unassembled WGS sequence"/>
</dbReference>
<dbReference type="AlphaFoldDB" id="A0A917UL14"/>
<keyword evidence="2" id="KW-1185">Reference proteome</keyword>
<comment type="caution">
    <text evidence="1">The sequence shown here is derived from an EMBL/GenBank/DDBJ whole genome shotgun (WGS) entry which is preliminary data.</text>
</comment>
<dbReference type="EMBL" id="BMOE01000001">
    <property type="protein sequence ID" value="GGJ64875.1"/>
    <property type="molecule type" value="Genomic_DNA"/>
</dbReference>
<reference evidence="1" key="2">
    <citation type="submission" date="2020-09" db="EMBL/GenBank/DDBJ databases">
        <authorList>
            <person name="Sun Q."/>
            <person name="Ohkuma M."/>
        </authorList>
    </citation>
    <scope>NUCLEOTIDE SEQUENCE</scope>
    <source>
        <strain evidence="1">JCM 14371</strain>
    </source>
</reference>
<proteinExistence type="predicted"/>
<sequence>MQTVQELLSLAAQQEPPEGAIPFLERAVRLADTQQDRALAFRARAELVRAATFSGFPDRAMIHFVWLLGTFDRHRAEFGGHSYQLMWMYKWILSGAIENPEFPLARLEKLALDFERRTREFGFGAHYLAYHRLMLYTQMGDVDRAQRAFLAWRALPRDGISDCEACEQNKVMGYYVTRGNHAAAVTLGQDILRRGLSCHNVPTVTHANLLRPLLTLGRAEEARQAHTEGLRLARLDRNFIETIAEHVAYLLRTGARQGALDVWAEHLDLALGVRNRSDLFEFLTVSAALWTAMPNSDVTVTLPRSFALYRPDRTYRPGVLAGHFREEAVAVARRFDARNGTPHHLRKLEAALAEGPARGVGAARP</sequence>
<reference evidence="1" key="1">
    <citation type="journal article" date="2014" name="Int. J. Syst. Evol. Microbiol.">
        <title>Complete genome sequence of Corynebacterium casei LMG S-19264T (=DSM 44701T), isolated from a smear-ripened cheese.</title>
        <authorList>
            <consortium name="US DOE Joint Genome Institute (JGI-PGF)"/>
            <person name="Walter F."/>
            <person name="Albersmeier A."/>
            <person name="Kalinowski J."/>
            <person name="Ruckert C."/>
        </authorList>
    </citation>
    <scope>NUCLEOTIDE SEQUENCE</scope>
    <source>
        <strain evidence="1">JCM 14371</strain>
    </source>
</reference>
<evidence type="ECO:0000313" key="2">
    <source>
        <dbReference type="Proteomes" id="UP000635726"/>
    </source>
</evidence>